<comment type="similarity">
    <text evidence="1">Belongs to the short-chain dehydrogenases/reductases (SDR) family.</text>
</comment>
<dbReference type="OrthoDB" id="9989144at2759"/>
<gene>
    <name evidence="4" type="ORF">BOKJ2_LOCUS9582</name>
</gene>
<sequence length="325" mass="35631">MDCQGDSAKRERRFNSRSYANEVAEGIDLSNRTVLITGTTNGIGTETAKVLAQRGAHIVMANRNMELAEKVRQEILEIAPNAKIDLLKLDLTSLESVKQCADEYLKSNWPLHILILNAGIIGATDAATKDGYSTIFAVNHLAHFYLTLLLMEKLVQSAPARVVVLSSASHRQTVMSTSGTVEEKLASLVLEPSTKAPQIVQYGRSKLCNVLFGFKLHRELNDKGVNVNVVHPGAMIATGIFKPYGVLGKIAQTLTKPFVKNINQGAACSVYCAIHPDLDKVSGRYFESCWDDDSYLAKAFAEDEALQDALWVKSIELIEKAGFTM</sequence>
<name>A0A811L0T2_9BILA</name>
<reference evidence="4" key="1">
    <citation type="submission" date="2020-09" db="EMBL/GenBank/DDBJ databases">
        <authorList>
            <person name="Kikuchi T."/>
        </authorList>
    </citation>
    <scope>NUCLEOTIDE SEQUENCE</scope>
    <source>
        <strain evidence="4">SH1</strain>
    </source>
</reference>
<dbReference type="Pfam" id="PF00106">
    <property type="entry name" value="adh_short"/>
    <property type="match status" value="1"/>
</dbReference>
<evidence type="ECO:0000313" key="4">
    <source>
        <dbReference type="EMBL" id="CAD5221713.1"/>
    </source>
</evidence>
<comment type="caution">
    <text evidence="4">The sequence shown here is derived from an EMBL/GenBank/DDBJ whole genome shotgun (WGS) entry which is preliminary data.</text>
</comment>
<accession>A0A811L0T2</accession>
<keyword evidence="2" id="KW-0521">NADP</keyword>
<dbReference type="CDD" id="cd05327">
    <property type="entry name" value="retinol-DH_like_SDR_c_like"/>
    <property type="match status" value="1"/>
</dbReference>
<protein>
    <submittedName>
        <fullName evidence="4">Uncharacterized protein</fullName>
    </submittedName>
</protein>
<dbReference type="PANTHER" id="PTHR24320:SF282">
    <property type="entry name" value="WW DOMAIN-CONTAINING OXIDOREDUCTASE"/>
    <property type="match status" value="1"/>
</dbReference>
<dbReference type="EMBL" id="CAJFCW020000004">
    <property type="protein sequence ID" value="CAG9115347.1"/>
    <property type="molecule type" value="Genomic_DNA"/>
</dbReference>
<dbReference type="GO" id="GO:0016491">
    <property type="term" value="F:oxidoreductase activity"/>
    <property type="evidence" value="ECO:0007669"/>
    <property type="project" value="UniProtKB-KW"/>
</dbReference>
<evidence type="ECO:0000256" key="1">
    <source>
        <dbReference type="ARBA" id="ARBA00006484"/>
    </source>
</evidence>
<dbReference type="PRINTS" id="PR00081">
    <property type="entry name" value="GDHRDH"/>
</dbReference>
<dbReference type="Gene3D" id="3.40.50.720">
    <property type="entry name" value="NAD(P)-binding Rossmann-like Domain"/>
    <property type="match status" value="1"/>
</dbReference>
<dbReference type="PANTHER" id="PTHR24320">
    <property type="entry name" value="RETINOL DEHYDROGENASE"/>
    <property type="match status" value="1"/>
</dbReference>
<keyword evidence="5" id="KW-1185">Reference proteome</keyword>
<dbReference type="InterPro" id="IPR036291">
    <property type="entry name" value="NAD(P)-bd_dom_sf"/>
</dbReference>
<dbReference type="Proteomes" id="UP000614601">
    <property type="component" value="Unassembled WGS sequence"/>
</dbReference>
<evidence type="ECO:0000256" key="2">
    <source>
        <dbReference type="ARBA" id="ARBA00022857"/>
    </source>
</evidence>
<keyword evidence="3" id="KW-0560">Oxidoreductase</keyword>
<proteinExistence type="inferred from homology"/>
<organism evidence="4 5">
    <name type="scientific">Bursaphelenchus okinawaensis</name>
    <dbReference type="NCBI Taxonomy" id="465554"/>
    <lineage>
        <taxon>Eukaryota</taxon>
        <taxon>Metazoa</taxon>
        <taxon>Ecdysozoa</taxon>
        <taxon>Nematoda</taxon>
        <taxon>Chromadorea</taxon>
        <taxon>Rhabditida</taxon>
        <taxon>Tylenchina</taxon>
        <taxon>Tylenchomorpha</taxon>
        <taxon>Aphelenchoidea</taxon>
        <taxon>Aphelenchoididae</taxon>
        <taxon>Bursaphelenchus</taxon>
    </lineage>
</organism>
<evidence type="ECO:0000313" key="5">
    <source>
        <dbReference type="Proteomes" id="UP000614601"/>
    </source>
</evidence>
<dbReference type="AlphaFoldDB" id="A0A811L0T2"/>
<dbReference type="Proteomes" id="UP000783686">
    <property type="component" value="Unassembled WGS sequence"/>
</dbReference>
<evidence type="ECO:0000256" key="3">
    <source>
        <dbReference type="ARBA" id="ARBA00023002"/>
    </source>
</evidence>
<dbReference type="SUPFAM" id="SSF51735">
    <property type="entry name" value="NAD(P)-binding Rossmann-fold domains"/>
    <property type="match status" value="1"/>
</dbReference>
<dbReference type="EMBL" id="CAJFDH010000004">
    <property type="protein sequence ID" value="CAD5221713.1"/>
    <property type="molecule type" value="Genomic_DNA"/>
</dbReference>
<dbReference type="InterPro" id="IPR002347">
    <property type="entry name" value="SDR_fam"/>
</dbReference>